<sequence>MPQFAKLPGGESAKRPGLLESSVQDFAAYDPENSRRAFNAYTGKTQCNTSFFIAIRSQSVCVTCTNINSVEEPPCCPMTRATIAGGPTASFLSRGATTRPSSCATTTSWWPDAQQR</sequence>
<dbReference type="Proteomes" id="UP001321473">
    <property type="component" value="Unassembled WGS sequence"/>
</dbReference>
<organism evidence="2 3">
    <name type="scientific">Amblyomma americanum</name>
    <name type="common">Lone star tick</name>
    <dbReference type="NCBI Taxonomy" id="6943"/>
    <lineage>
        <taxon>Eukaryota</taxon>
        <taxon>Metazoa</taxon>
        <taxon>Ecdysozoa</taxon>
        <taxon>Arthropoda</taxon>
        <taxon>Chelicerata</taxon>
        <taxon>Arachnida</taxon>
        <taxon>Acari</taxon>
        <taxon>Parasitiformes</taxon>
        <taxon>Ixodida</taxon>
        <taxon>Ixodoidea</taxon>
        <taxon>Ixodidae</taxon>
        <taxon>Amblyomminae</taxon>
        <taxon>Amblyomma</taxon>
    </lineage>
</organism>
<proteinExistence type="predicted"/>
<evidence type="ECO:0000256" key="1">
    <source>
        <dbReference type="SAM" id="MobiDB-lite"/>
    </source>
</evidence>
<accession>A0AAQ4DTE3</accession>
<feature type="compositionally biased region" description="Polar residues" evidence="1">
    <location>
        <begin position="95"/>
        <end position="116"/>
    </location>
</feature>
<comment type="caution">
    <text evidence="2">The sequence shown here is derived from an EMBL/GenBank/DDBJ whole genome shotgun (WGS) entry which is preliminary data.</text>
</comment>
<gene>
    <name evidence="2" type="ORF">V5799_031657</name>
</gene>
<feature type="region of interest" description="Disordered" evidence="1">
    <location>
        <begin position="93"/>
        <end position="116"/>
    </location>
</feature>
<evidence type="ECO:0000313" key="3">
    <source>
        <dbReference type="Proteomes" id="UP001321473"/>
    </source>
</evidence>
<name>A0AAQ4DTE3_AMBAM</name>
<keyword evidence="3" id="KW-1185">Reference proteome</keyword>
<reference evidence="2 3" key="1">
    <citation type="journal article" date="2023" name="Arcadia Sci">
        <title>De novo assembly of a long-read Amblyomma americanum tick genome.</title>
        <authorList>
            <person name="Chou S."/>
            <person name="Poskanzer K.E."/>
            <person name="Rollins M."/>
            <person name="Thuy-Boun P.S."/>
        </authorList>
    </citation>
    <scope>NUCLEOTIDE SEQUENCE [LARGE SCALE GENOMIC DNA]</scope>
    <source>
        <strain evidence="2">F_SG_1</strain>
        <tissue evidence="2">Salivary glands</tissue>
    </source>
</reference>
<protein>
    <submittedName>
        <fullName evidence="2">Uncharacterized protein</fullName>
    </submittedName>
</protein>
<dbReference type="AlphaFoldDB" id="A0AAQ4DTE3"/>
<evidence type="ECO:0000313" key="2">
    <source>
        <dbReference type="EMBL" id="KAK8765733.1"/>
    </source>
</evidence>
<dbReference type="EMBL" id="JARKHS020027053">
    <property type="protein sequence ID" value="KAK8765733.1"/>
    <property type="molecule type" value="Genomic_DNA"/>
</dbReference>